<evidence type="ECO:0000256" key="9">
    <source>
        <dbReference type="ARBA" id="ARBA00023004"/>
    </source>
</evidence>
<dbReference type="Gene3D" id="3.90.460.10">
    <property type="entry name" value="Ferredoxin thioredoxin reductase catalytic beta subunit"/>
    <property type="match status" value="1"/>
</dbReference>
<evidence type="ECO:0000256" key="4">
    <source>
        <dbReference type="ARBA" id="ARBA00012358"/>
    </source>
</evidence>
<protein>
    <recommendedName>
        <fullName evidence="5">Ferredoxin-thioredoxin reductase catalytic chain, chloroplastic</fullName>
        <ecNumber evidence="4">1.8.7.2</ecNumber>
    </recommendedName>
    <alternativeName>
        <fullName evidence="13">Ferredoxin-thioredoxin reductase subunit B</fullName>
    </alternativeName>
</protein>
<evidence type="ECO:0000256" key="1">
    <source>
        <dbReference type="ARBA" id="ARBA00001966"/>
    </source>
</evidence>
<sequence>MRALQASTSSSYGVGISSFASAAPRRLRLRHHHVILAKVEPSDKSVEIMRKFSELHYDDKTAEAGQGFWNCPCVPMRESKECHGMLFLTPDNDFVGKEQKVVKTQQTGSGGSRTDYQSLSGGKRSASQRFRSNTGGSLLASNKRLRGDFGACSPDYNRVHDARVGRNDLRLKLMRKERLKRIQSEVEARKKMYLHEKMSIWSTDRRQLRHTSPIKRSGEMLQAESLRKPYPSYNGDPLKPRFPERVLKVSRETSPPRHIDELQRFPSRRPSDTSRNGQHLDYVLYPSRIIGPASVTMGATHDAGKPVTGPPPASALPNASYTVDMAALKQMGDKDLKELGIPMGQSPDSQCFSNIIFSSSPSCPVDHNLSAFVICAPNLMPAHKSFKLNIN</sequence>
<dbReference type="AlphaFoldDB" id="A0A4S4ET68"/>
<evidence type="ECO:0000256" key="12">
    <source>
        <dbReference type="ARBA" id="ARBA00026011"/>
    </source>
</evidence>
<comment type="function">
    <text evidence="2">Catalytic subunit of the ferredoxin-thioredoxin reductase (FTR), which catalyzes the two-electron reduction of thioredoxins by the electrons provided by reduced ferredoxin.</text>
</comment>
<keyword evidence="8" id="KW-0560">Oxidoreductase</keyword>
<keyword evidence="10" id="KW-0411">Iron-sulfur</keyword>
<dbReference type="Pfam" id="PF02943">
    <property type="entry name" value="FeThRed_B"/>
    <property type="match status" value="1"/>
</dbReference>
<evidence type="ECO:0000256" key="11">
    <source>
        <dbReference type="ARBA" id="ARBA00023157"/>
    </source>
</evidence>
<dbReference type="SUPFAM" id="SSF57662">
    <property type="entry name" value="Ferredoxin thioredoxin reductase (FTR), catalytic beta chain"/>
    <property type="match status" value="1"/>
</dbReference>
<evidence type="ECO:0000313" key="17">
    <source>
        <dbReference type="Proteomes" id="UP000306102"/>
    </source>
</evidence>
<dbReference type="InterPro" id="IPR036644">
    <property type="entry name" value="FTR_bsu_sf"/>
</dbReference>
<comment type="catalytic activity">
    <reaction evidence="14">
        <text>[thioredoxin]-disulfide + 2 reduced [2Fe-2S]-[ferredoxin] + 2 H(+) = [thioredoxin]-dithiol + 2 oxidized [2Fe-2S]-[ferredoxin]</text>
        <dbReference type="Rhea" id="RHEA:42336"/>
        <dbReference type="Rhea" id="RHEA-COMP:10000"/>
        <dbReference type="Rhea" id="RHEA-COMP:10001"/>
        <dbReference type="Rhea" id="RHEA-COMP:10698"/>
        <dbReference type="Rhea" id="RHEA-COMP:10700"/>
        <dbReference type="ChEBI" id="CHEBI:15378"/>
        <dbReference type="ChEBI" id="CHEBI:29950"/>
        <dbReference type="ChEBI" id="CHEBI:33737"/>
        <dbReference type="ChEBI" id="CHEBI:33738"/>
        <dbReference type="ChEBI" id="CHEBI:50058"/>
        <dbReference type="EC" id="1.8.7.2"/>
    </reaction>
</comment>
<dbReference type="PANTHER" id="PTHR35113">
    <property type="entry name" value="FERREDOXIN-THIOREDOXIN REDUCTASE CATALYTIC CHAIN, CHLOROPLASTIC"/>
    <property type="match status" value="1"/>
</dbReference>
<dbReference type="STRING" id="542762.A0A4S4ET68"/>
<dbReference type="EMBL" id="SDRB02002341">
    <property type="protein sequence ID" value="THG19634.1"/>
    <property type="molecule type" value="Genomic_DNA"/>
</dbReference>
<evidence type="ECO:0000256" key="3">
    <source>
        <dbReference type="ARBA" id="ARBA00007941"/>
    </source>
</evidence>
<feature type="region of interest" description="Disordered" evidence="15">
    <location>
        <begin position="102"/>
        <end position="139"/>
    </location>
</feature>
<evidence type="ECO:0000313" key="16">
    <source>
        <dbReference type="EMBL" id="THG19634.1"/>
    </source>
</evidence>
<gene>
    <name evidence="16" type="ORF">TEA_019055</name>
</gene>
<evidence type="ECO:0000256" key="14">
    <source>
        <dbReference type="ARBA" id="ARBA00048150"/>
    </source>
</evidence>
<dbReference type="GO" id="GO:0103012">
    <property type="term" value="F:ferredoxin-thioredoxin reductase activity"/>
    <property type="evidence" value="ECO:0007669"/>
    <property type="project" value="UniProtKB-EC"/>
</dbReference>
<accession>A0A4S4ET68</accession>
<organism evidence="16 17">
    <name type="scientific">Camellia sinensis var. sinensis</name>
    <name type="common">China tea</name>
    <dbReference type="NCBI Taxonomy" id="542762"/>
    <lineage>
        <taxon>Eukaryota</taxon>
        <taxon>Viridiplantae</taxon>
        <taxon>Streptophyta</taxon>
        <taxon>Embryophyta</taxon>
        <taxon>Tracheophyta</taxon>
        <taxon>Spermatophyta</taxon>
        <taxon>Magnoliopsida</taxon>
        <taxon>eudicotyledons</taxon>
        <taxon>Gunneridae</taxon>
        <taxon>Pentapetalae</taxon>
        <taxon>asterids</taxon>
        <taxon>Ericales</taxon>
        <taxon>Theaceae</taxon>
        <taxon>Camellia</taxon>
    </lineage>
</organism>
<dbReference type="Proteomes" id="UP000306102">
    <property type="component" value="Unassembled WGS sequence"/>
</dbReference>
<evidence type="ECO:0000256" key="2">
    <source>
        <dbReference type="ARBA" id="ARBA00003945"/>
    </source>
</evidence>
<dbReference type="EC" id="1.8.7.2" evidence="4"/>
<dbReference type="GO" id="GO:0046872">
    <property type="term" value="F:metal ion binding"/>
    <property type="evidence" value="ECO:0007669"/>
    <property type="project" value="UniProtKB-KW"/>
</dbReference>
<comment type="caution">
    <text evidence="16">The sequence shown here is derived from an EMBL/GenBank/DDBJ whole genome shotgun (WGS) entry which is preliminary data.</text>
</comment>
<dbReference type="GO" id="GO:0016730">
    <property type="term" value="F:oxidoreductase activity, acting on iron-sulfur proteins as donors"/>
    <property type="evidence" value="ECO:0007669"/>
    <property type="project" value="InterPro"/>
</dbReference>
<keyword evidence="6" id="KW-0004">4Fe-4S</keyword>
<keyword evidence="9" id="KW-0408">Iron</keyword>
<evidence type="ECO:0000256" key="7">
    <source>
        <dbReference type="ARBA" id="ARBA00022723"/>
    </source>
</evidence>
<comment type="subunit">
    <text evidence="12">Heterodimer of subunit A (variable subunit) and subunit B (catalytic subunit). Heterodimeric FTR forms a complex with ferredoxin and thioredoxin.</text>
</comment>
<evidence type="ECO:0000256" key="8">
    <source>
        <dbReference type="ARBA" id="ARBA00023002"/>
    </source>
</evidence>
<keyword evidence="11" id="KW-1015">Disulfide bond</keyword>
<evidence type="ECO:0000256" key="15">
    <source>
        <dbReference type="SAM" id="MobiDB-lite"/>
    </source>
</evidence>
<reference evidence="16 17" key="1">
    <citation type="journal article" date="2018" name="Proc. Natl. Acad. Sci. U.S.A.">
        <title>Draft genome sequence of Camellia sinensis var. sinensis provides insights into the evolution of the tea genome and tea quality.</title>
        <authorList>
            <person name="Wei C."/>
            <person name="Yang H."/>
            <person name="Wang S."/>
            <person name="Zhao J."/>
            <person name="Liu C."/>
            <person name="Gao L."/>
            <person name="Xia E."/>
            <person name="Lu Y."/>
            <person name="Tai Y."/>
            <person name="She G."/>
            <person name="Sun J."/>
            <person name="Cao H."/>
            <person name="Tong W."/>
            <person name="Gao Q."/>
            <person name="Li Y."/>
            <person name="Deng W."/>
            <person name="Jiang X."/>
            <person name="Wang W."/>
            <person name="Chen Q."/>
            <person name="Zhang S."/>
            <person name="Li H."/>
            <person name="Wu J."/>
            <person name="Wang P."/>
            <person name="Li P."/>
            <person name="Shi C."/>
            <person name="Zheng F."/>
            <person name="Jian J."/>
            <person name="Huang B."/>
            <person name="Shan D."/>
            <person name="Shi M."/>
            <person name="Fang C."/>
            <person name="Yue Y."/>
            <person name="Li F."/>
            <person name="Li D."/>
            <person name="Wei S."/>
            <person name="Han B."/>
            <person name="Jiang C."/>
            <person name="Yin Y."/>
            <person name="Xia T."/>
            <person name="Zhang Z."/>
            <person name="Bennetzen J.L."/>
            <person name="Zhao S."/>
            <person name="Wan X."/>
        </authorList>
    </citation>
    <scope>NUCLEOTIDE SEQUENCE [LARGE SCALE GENOMIC DNA]</scope>
    <source>
        <strain evidence="17">cv. Shuchazao</strain>
        <tissue evidence="16">Leaf</tissue>
    </source>
</reference>
<evidence type="ECO:0000256" key="10">
    <source>
        <dbReference type="ARBA" id="ARBA00023014"/>
    </source>
</evidence>
<comment type="similarity">
    <text evidence="3">Belongs to the ferredoxin thioredoxin reductase beta subunit family.</text>
</comment>
<dbReference type="PANTHER" id="PTHR35113:SF1">
    <property type="entry name" value="FERREDOXIN-THIOREDOXIN REDUCTASE CATALYTIC CHAIN, CHLOROPLASTIC"/>
    <property type="match status" value="1"/>
</dbReference>
<keyword evidence="7" id="KW-0479">Metal-binding</keyword>
<evidence type="ECO:0000256" key="5">
    <source>
        <dbReference type="ARBA" id="ARBA00018993"/>
    </source>
</evidence>
<proteinExistence type="inferred from homology"/>
<dbReference type="InterPro" id="IPR004209">
    <property type="entry name" value="FTR_bsu"/>
</dbReference>
<name>A0A4S4ET68_CAMSN</name>
<keyword evidence="17" id="KW-1185">Reference proteome</keyword>
<evidence type="ECO:0000256" key="13">
    <source>
        <dbReference type="ARBA" id="ARBA00030295"/>
    </source>
</evidence>
<comment type="cofactor">
    <cofactor evidence="1">
        <name>[4Fe-4S] cluster</name>
        <dbReference type="ChEBI" id="CHEBI:49883"/>
    </cofactor>
</comment>
<evidence type="ECO:0000256" key="6">
    <source>
        <dbReference type="ARBA" id="ARBA00022485"/>
    </source>
</evidence>
<dbReference type="GO" id="GO:0051539">
    <property type="term" value="F:4 iron, 4 sulfur cluster binding"/>
    <property type="evidence" value="ECO:0007669"/>
    <property type="project" value="UniProtKB-KW"/>
</dbReference>